<evidence type="ECO:0008006" key="3">
    <source>
        <dbReference type="Google" id="ProtNLM"/>
    </source>
</evidence>
<dbReference type="Proteomes" id="UP001596058">
    <property type="component" value="Unassembled WGS sequence"/>
</dbReference>
<dbReference type="InterPro" id="IPR005909">
    <property type="entry name" value="RaSEA"/>
</dbReference>
<protein>
    <recommendedName>
        <fullName evidence="3">Elp3/MiaA/NifB-like radical SAM core domain-containing protein</fullName>
    </recommendedName>
</protein>
<accession>A0ABW1D891</accession>
<dbReference type="InterPro" id="IPR058240">
    <property type="entry name" value="rSAM_sf"/>
</dbReference>
<comment type="caution">
    <text evidence="1">The sequence shown here is derived from an EMBL/GenBank/DDBJ whole genome shotgun (WGS) entry which is preliminary data.</text>
</comment>
<proteinExistence type="predicted"/>
<gene>
    <name evidence="1" type="ORF">ACFPZ3_57880</name>
</gene>
<dbReference type="EMBL" id="JBHSPA010000094">
    <property type="protein sequence ID" value="MFC5833579.1"/>
    <property type="molecule type" value="Genomic_DNA"/>
</dbReference>
<keyword evidence="2" id="KW-1185">Reference proteome</keyword>
<evidence type="ECO:0000313" key="2">
    <source>
        <dbReference type="Proteomes" id="UP001596058"/>
    </source>
</evidence>
<reference evidence="2" key="1">
    <citation type="journal article" date="2019" name="Int. J. Syst. Evol. Microbiol.">
        <title>The Global Catalogue of Microorganisms (GCM) 10K type strain sequencing project: providing services to taxonomists for standard genome sequencing and annotation.</title>
        <authorList>
            <consortium name="The Broad Institute Genomics Platform"/>
            <consortium name="The Broad Institute Genome Sequencing Center for Infectious Disease"/>
            <person name="Wu L."/>
            <person name="Ma J."/>
        </authorList>
    </citation>
    <scope>NUCLEOTIDE SEQUENCE [LARGE SCALE GENOMIC DNA]</scope>
    <source>
        <strain evidence="2">CCUG 53903</strain>
    </source>
</reference>
<evidence type="ECO:0000313" key="1">
    <source>
        <dbReference type="EMBL" id="MFC5833579.1"/>
    </source>
</evidence>
<dbReference type="RefSeq" id="WP_379523005.1">
    <property type="nucleotide sequence ID" value="NZ_JBHSPA010000094.1"/>
</dbReference>
<dbReference type="SUPFAM" id="SSF102114">
    <property type="entry name" value="Radical SAM enzymes"/>
    <property type="match status" value="1"/>
</dbReference>
<sequence length="372" mass="41365">MPELAERRLRRTLIAANRAIRQDRAMFPEHTNVYGRTYEAATGPARETVQMHQLWFRTRGCTYDRAGQCSMCNYGIGPEINVQRVARSVRLRLAKIPPHAHIYLSPSGSFLDEREVPPELRAQLLAHLAEREPALFAFESRPETITAAKLQEIRAALPGTVLVGQVGVESWDPAIRSLCHLKPTPQHAYTEAARTLAELEFASIANVTLGGMGLSHREAFGDTLASVRGARAAGFTTQMVFPLSAKTGTLLGWAHGHGLWEPPSLWMLLRLLAEGADDDADGERPGDLSISWFAPDLDEVVRSRPDGCEVCRPAVVDALNRFRVTPRSRTLREILDWRGCDCHARAIGTLSQDDGEGYLTRLTRIAELWESR</sequence>
<name>A0ABW1D891_9ACTN</name>
<dbReference type="PIRSF" id="PIRSF004954">
    <property type="entry name" value="Radical_SAM"/>
    <property type="match status" value="1"/>
</dbReference>
<organism evidence="1 2">
    <name type="scientific">Nonomuraea insulae</name>
    <dbReference type="NCBI Taxonomy" id="1616787"/>
    <lineage>
        <taxon>Bacteria</taxon>
        <taxon>Bacillati</taxon>
        <taxon>Actinomycetota</taxon>
        <taxon>Actinomycetes</taxon>
        <taxon>Streptosporangiales</taxon>
        <taxon>Streptosporangiaceae</taxon>
        <taxon>Nonomuraea</taxon>
    </lineage>
</organism>